<evidence type="ECO:0000259" key="1">
    <source>
        <dbReference type="Pfam" id="PF13460"/>
    </source>
</evidence>
<proteinExistence type="predicted"/>
<sequence length="207" mass="22562">MKNVLIIGATGSVGQVVRQTLLDQTDDQLTLFSRSAGQLAIDQSRETHVSGDATDPSALRGAVKGQDLVFVALKGDMPAFASAIIQAMDEEAVSRLVFIDAMGIYNEAPAEWMGSQLDDPYNDPILAPFRVAADEIEASDLNYTIIRPGWYREPVMKVTNYQITQRNEPFGGPTTSRESIAAYVLALSQDDQLDNRANVGINLPKTE</sequence>
<evidence type="ECO:0000313" key="3">
    <source>
        <dbReference type="Proteomes" id="UP000245080"/>
    </source>
</evidence>
<dbReference type="SUPFAM" id="SSF51735">
    <property type="entry name" value="NAD(P)-binding Rossmann-fold domains"/>
    <property type="match status" value="1"/>
</dbReference>
<dbReference type="InterPro" id="IPR051606">
    <property type="entry name" value="Polyketide_Oxido-like"/>
</dbReference>
<organism evidence="2 3">
    <name type="scientific">Levilactobacillus bambusae</name>
    <dbReference type="NCBI Taxonomy" id="2024736"/>
    <lineage>
        <taxon>Bacteria</taxon>
        <taxon>Bacillati</taxon>
        <taxon>Bacillota</taxon>
        <taxon>Bacilli</taxon>
        <taxon>Lactobacillales</taxon>
        <taxon>Lactobacillaceae</taxon>
        <taxon>Levilactobacillus</taxon>
    </lineage>
</organism>
<dbReference type="OrthoDB" id="9803892at2"/>
<dbReference type="Pfam" id="PF13460">
    <property type="entry name" value="NAD_binding_10"/>
    <property type="match status" value="1"/>
</dbReference>
<dbReference type="InterPro" id="IPR036291">
    <property type="entry name" value="NAD(P)-bd_dom_sf"/>
</dbReference>
<keyword evidence="3" id="KW-1185">Reference proteome</keyword>
<dbReference type="PANTHER" id="PTHR43355:SF2">
    <property type="entry name" value="FLAVIN REDUCTASE (NADPH)"/>
    <property type="match status" value="1"/>
</dbReference>
<dbReference type="Gene3D" id="3.40.50.720">
    <property type="entry name" value="NAD(P)-binding Rossmann-like Domain"/>
    <property type="match status" value="1"/>
</dbReference>
<protein>
    <submittedName>
        <fullName evidence="2">NAD(P)-dependent oxidoreductase</fullName>
    </submittedName>
</protein>
<dbReference type="InterPro" id="IPR016040">
    <property type="entry name" value="NAD(P)-bd_dom"/>
</dbReference>
<comment type="caution">
    <text evidence="2">The sequence shown here is derived from an EMBL/GenBank/DDBJ whole genome shotgun (WGS) entry which is preliminary data.</text>
</comment>
<reference evidence="2 3" key="1">
    <citation type="journal article" date="2018" name="Int. J. Syst. Evol. Microbiol.">
        <title>Lactobacillus bambusae sp. nov., isolated from a traditional fermented Ma-bamboo shoots of Taiwan.</title>
        <authorList>
            <person name="Wang L.-T."/>
        </authorList>
    </citation>
    <scope>NUCLEOTIDE SEQUENCE [LARGE SCALE GENOMIC DNA]</scope>
    <source>
        <strain evidence="2 3">BS-W1</strain>
    </source>
</reference>
<dbReference type="GO" id="GO:0004074">
    <property type="term" value="F:biliverdin reductase [NAD(P)H] activity"/>
    <property type="evidence" value="ECO:0007669"/>
    <property type="project" value="TreeGrafter"/>
</dbReference>
<name>A0A2V1MZ67_9LACO</name>
<dbReference type="Proteomes" id="UP000245080">
    <property type="component" value="Unassembled WGS sequence"/>
</dbReference>
<accession>A0A2V1MZ67</accession>
<dbReference type="GO" id="GO:0042602">
    <property type="term" value="F:riboflavin reductase (NADPH) activity"/>
    <property type="evidence" value="ECO:0007669"/>
    <property type="project" value="TreeGrafter"/>
</dbReference>
<feature type="domain" description="NAD(P)-binding" evidence="1">
    <location>
        <begin position="8"/>
        <end position="190"/>
    </location>
</feature>
<dbReference type="RefSeq" id="WP_109250258.1">
    <property type="nucleotide sequence ID" value="NZ_QCXQ01000002.1"/>
</dbReference>
<dbReference type="PANTHER" id="PTHR43355">
    <property type="entry name" value="FLAVIN REDUCTASE (NADPH)"/>
    <property type="match status" value="1"/>
</dbReference>
<dbReference type="AlphaFoldDB" id="A0A2V1MZ67"/>
<gene>
    <name evidence="2" type="ORF">DCM90_05110</name>
</gene>
<evidence type="ECO:0000313" key="2">
    <source>
        <dbReference type="EMBL" id="PWG00311.1"/>
    </source>
</evidence>
<dbReference type="EMBL" id="QCXQ01000002">
    <property type="protein sequence ID" value="PWG00311.1"/>
    <property type="molecule type" value="Genomic_DNA"/>
</dbReference>